<dbReference type="Proteomes" id="UP000253209">
    <property type="component" value="Unassembled WGS sequence"/>
</dbReference>
<keyword evidence="1" id="KW-0732">Signal</keyword>
<evidence type="ECO:0000313" key="3">
    <source>
        <dbReference type="Proteomes" id="UP000253209"/>
    </source>
</evidence>
<reference evidence="2 3" key="1">
    <citation type="submission" date="2018-05" db="EMBL/GenBank/DDBJ databases">
        <title>Mucilaginibacter hurinus sp. nov., isolated from briquette warehouse soil.</title>
        <authorList>
            <person name="Choi L."/>
        </authorList>
    </citation>
    <scope>NUCLEOTIDE SEQUENCE [LARGE SCALE GENOMIC DNA]</scope>
    <source>
        <strain evidence="2 3">ZR32</strain>
    </source>
</reference>
<accession>A0A367GPJ8</accession>
<name>A0A367GPJ8_9SPHI</name>
<gene>
    <name evidence="2" type="ORF">DJ568_09380</name>
</gene>
<proteinExistence type="predicted"/>
<evidence type="ECO:0000256" key="1">
    <source>
        <dbReference type="SAM" id="SignalP"/>
    </source>
</evidence>
<feature type="chain" id="PRO_5016801234" evidence="1">
    <location>
        <begin position="21"/>
        <end position="170"/>
    </location>
</feature>
<sequence>MKTTRNILMGLMLLILATSAKTVSKKESSTDNRTSIQKYGLYSTAKMYGLNFYLDPNKFYVVFLYKYSSTTNDYSLAFSCGEVINGSLVPAVIPTNVSANIKASYVVGSYSNTQTENIVLNAGQHSLSLGTYPFTQPPLLTTNYISPTVVPYGSTYAGRPIEYVQFDDLF</sequence>
<comment type="caution">
    <text evidence="2">The sequence shown here is derived from an EMBL/GenBank/DDBJ whole genome shotgun (WGS) entry which is preliminary data.</text>
</comment>
<dbReference type="EMBL" id="QGDC01000004">
    <property type="protein sequence ID" value="RCH55379.1"/>
    <property type="molecule type" value="Genomic_DNA"/>
</dbReference>
<feature type="signal peptide" evidence="1">
    <location>
        <begin position="1"/>
        <end position="20"/>
    </location>
</feature>
<evidence type="ECO:0000313" key="2">
    <source>
        <dbReference type="EMBL" id="RCH55379.1"/>
    </source>
</evidence>
<dbReference type="RefSeq" id="WP_114005001.1">
    <property type="nucleotide sequence ID" value="NZ_QGDC01000004.1"/>
</dbReference>
<dbReference type="AlphaFoldDB" id="A0A367GPJ8"/>
<keyword evidence="3" id="KW-1185">Reference proteome</keyword>
<protein>
    <submittedName>
        <fullName evidence="2">Uncharacterized protein</fullName>
    </submittedName>
</protein>
<organism evidence="2 3">
    <name type="scientific">Mucilaginibacter hurinus</name>
    <dbReference type="NCBI Taxonomy" id="2201324"/>
    <lineage>
        <taxon>Bacteria</taxon>
        <taxon>Pseudomonadati</taxon>
        <taxon>Bacteroidota</taxon>
        <taxon>Sphingobacteriia</taxon>
        <taxon>Sphingobacteriales</taxon>
        <taxon>Sphingobacteriaceae</taxon>
        <taxon>Mucilaginibacter</taxon>
    </lineage>
</organism>